<dbReference type="Pfam" id="PF00528">
    <property type="entry name" value="BPD_transp_1"/>
    <property type="match status" value="1"/>
</dbReference>
<comment type="similarity">
    <text evidence="7">Belongs to the binding-protein-dependent transport system permease family.</text>
</comment>
<dbReference type="GO" id="GO:0005886">
    <property type="term" value="C:plasma membrane"/>
    <property type="evidence" value="ECO:0007669"/>
    <property type="project" value="UniProtKB-SubCell"/>
</dbReference>
<evidence type="ECO:0000256" key="3">
    <source>
        <dbReference type="ARBA" id="ARBA00022475"/>
    </source>
</evidence>
<feature type="transmembrane region" description="Helical" evidence="7">
    <location>
        <begin position="374"/>
        <end position="393"/>
    </location>
</feature>
<dbReference type="CDD" id="cd06261">
    <property type="entry name" value="TM_PBP2"/>
    <property type="match status" value="1"/>
</dbReference>
<name>Q1J0D3_DEIGD</name>
<proteinExistence type="inferred from homology"/>
<dbReference type="Gene3D" id="1.10.3720.10">
    <property type="entry name" value="MetI-like"/>
    <property type="match status" value="1"/>
</dbReference>
<dbReference type="InterPro" id="IPR000515">
    <property type="entry name" value="MetI-like"/>
</dbReference>
<dbReference type="STRING" id="319795.Dgeo_0749"/>
<dbReference type="AlphaFoldDB" id="Q1J0D3"/>
<protein>
    <submittedName>
        <fullName evidence="9">Carbohydrate ABC transporter membrane protein 2, CUT1 family</fullName>
    </submittedName>
</protein>
<feature type="transmembrane region" description="Helical" evidence="7">
    <location>
        <begin position="478"/>
        <end position="499"/>
    </location>
</feature>
<gene>
    <name evidence="9" type="ordered locus">Dgeo_0749</name>
</gene>
<dbReference type="GO" id="GO:0055085">
    <property type="term" value="P:transmembrane transport"/>
    <property type="evidence" value="ECO:0007669"/>
    <property type="project" value="InterPro"/>
</dbReference>
<dbReference type="HOGENOM" id="CLU_608238_0_0_0"/>
<feature type="transmembrane region" description="Helical" evidence="7">
    <location>
        <begin position="32"/>
        <end position="53"/>
    </location>
</feature>
<dbReference type="RefSeq" id="WP_011529892.1">
    <property type="nucleotide sequence ID" value="NC_008025.1"/>
</dbReference>
<feature type="transmembrane region" description="Helical" evidence="7">
    <location>
        <begin position="343"/>
        <end position="368"/>
    </location>
</feature>
<evidence type="ECO:0000256" key="1">
    <source>
        <dbReference type="ARBA" id="ARBA00004651"/>
    </source>
</evidence>
<keyword evidence="6 7" id="KW-0472">Membrane</keyword>
<keyword evidence="4 7" id="KW-0812">Transmembrane</keyword>
<feature type="domain" description="ABC transmembrane type-1" evidence="8">
    <location>
        <begin position="308"/>
        <end position="499"/>
    </location>
</feature>
<dbReference type="KEGG" id="dge:Dgeo_0749"/>
<accession>Q1J0D3</accession>
<evidence type="ECO:0000256" key="4">
    <source>
        <dbReference type="ARBA" id="ARBA00022692"/>
    </source>
</evidence>
<feature type="transmembrane region" description="Helical" evidence="7">
    <location>
        <begin position="312"/>
        <end position="334"/>
    </location>
</feature>
<keyword evidence="3" id="KW-1003">Cell membrane</keyword>
<sequence length="514" mass="56378">MTALPGQPTPQRRSLQDQDRWLARRRWARAGWLYAFMLVMSFFFLGPFLMGLLSSLKDDPNEYPPRLVIPQLSARYIGNAYRLGVAGSGNGWQGGLAPGHQVAFEVSVVSPPGAPQAPPSVALFPYQPVSLVTIGQQAQAKDYAQLQTKLIGQQGDRRTYRVTVSYPPLTAQPGDVLEAKVAPADNAGNLRAVLPGGQTVPVTLDTPQAQAHQYDFSEGQPVELVRAGGQYFLRGPLFQRTPLEVNVQRGQSIVGSTLPPSDRQNFGRSFAYRNITPGILGYTFNNYRRAFDETTDPRTGRSLFFTWTLNSFLYAFLRVVTAVALCSLAGYALARLNFPGKTLIFVAAVLFVQMVPAQVNLVSNYVLLKNLGLLNLWGLWLSQSATAAGVFLMKQFFEGMPRELEESAAIDGAGPFTTFWRVMLPQAGPALIALIITQFQGAWNDFFWPLVLLRANTDFTLTVGLSNFRSLYGGQGDYGLILAGAVLSAIPVIIVFVVFQRYFLDTGTESAVKG</sequence>
<dbReference type="eggNOG" id="COG0395">
    <property type="taxonomic scope" value="Bacteria"/>
</dbReference>
<dbReference type="SUPFAM" id="SSF161098">
    <property type="entry name" value="MetI-like"/>
    <property type="match status" value="1"/>
</dbReference>
<dbReference type="PANTHER" id="PTHR43744">
    <property type="entry name" value="ABC TRANSPORTER PERMEASE PROTEIN MG189-RELATED-RELATED"/>
    <property type="match status" value="1"/>
</dbReference>
<evidence type="ECO:0000256" key="7">
    <source>
        <dbReference type="RuleBase" id="RU363032"/>
    </source>
</evidence>
<keyword evidence="10" id="KW-1185">Reference proteome</keyword>
<dbReference type="PROSITE" id="PS50928">
    <property type="entry name" value="ABC_TM1"/>
    <property type="match status" value="1"/>
</dbReference>
<evidence type="ECO:0000313" key="9">
    <source>
        <dbReference type="EMBL" id="ABF45051.1"/>
    </source>
</evidence>
<dbReference type="PANTHER" id="PTHR43744:SF8">
    <property type="entry name" value="SN-GLYCEROL-3-PHOSPHATE TRANSPORT SYSTEM PERMEASE PROTEIN UGPE"/>
    <property type="match status" value="1"/>
</dbReference>
<reference evidence="9" key="1">
    <citation type="submission" date="2006-04" db="EMBL/GenBank/DDBJ databases">
        <title>Complete sequence of chromosome of Deinococcus geothermalis DSM 11300.</title>
        <authorList>
            <consortium name="US DOE Joint Genome Institute"/>
            <person name="Copeland A."/>
            <person name="Lucas S."/>
            <person name="Lapidus A."/>
            <person name="Barry K."/>
            <person name="Detter J.C."/>
            <person name="Glavina del Rio T."/>
            <person name="Hammon N."/>
            <person name="Israni S."/>
            <person name="Dalin E."/>
            <person name="Tice H."/>
            <person name="Pitluck S."/>
            <person name="Brettin T."/>
            <person name="Bruce D."/>
            <person name="Han C."/>
            <person name="Tapia R."/>
            <person name="Saunders E."/>
            <person name="Gilna P."/>
            <person name="Schmutz J."/>
            <person name="Larimer F."/>
            <person name="Land M."/>
            <person name="Hauser L."/>
            <person name="Kyrpides N."/>
            <person name="Kim E."/>
            <person name="Daly M.J."/>
            <person name="Fredrickson J.K."/>
            <person name="Makarova K.S."/>
            <person name="Gaidamakova E.K."/>
            <person name="Zhai M."/>
            <person name="Richardson P."/>
        </authorList>
    </citation>
    <scope>NUCLEOTIDE SEQUENCE</scope>
    <source>
        <strain evidence="9">DSM 11300</strain>
    </source>
</reference>
<keyword evidence="5 7" id="KW-1133">Transmembrane helix</keyword>
<evidence type="ECO:0000256" key="2">
    <source>
        <dbReference type="ARBA" id="ARBA00022448"/>
    </source>
</evidence>
<evidence type="ECO:0000256" key="5">
    <source>
        <dbReference type="ARBA" id="ARBA00022989"/>
    </source>
</evidence>
<dbReference type="Proteomes" id="UP000002431">
    <property type="component" value="Chromosome"/>
</dbReference>
<evidence type="ECO:0000313" key="10">
    <source>
        <dbReference type="Proteomes" id="UP000002431"/>
    </source>
</evidence>
<organism evidence="9 10">
    <name type="scientific">Deinococcus geothermalis (strain DSM 11300 / CIP 105573 / AG-3a)</name>
    <dbReference type="NCBI Taxonomy" id="319795"/>
    <lineage>
        <taxon>Bacteria</taxon>
        <taxon>Thermotogati</taxon>
        <taxon>Deinococcota</taxon>
        <taxon>Deinococci</taxon>
        <taxon>Deinococcales</taxon>
        <taxon>Deinococcaceae</taxon>
        <taxon>Deinococcus</taxon>
    </lineage>
</organism>
<keyword evidence="2 7" id="KW-0813">Transport</keyword>
<dbReference type="EMBL" id="CP000359">
    <property type="protein sequence ID" value="ABF45051.1"/>
    <property type="molecule type" value="Genomic_DNA"/>
</dbReference>
<dbReference type="InterPro" id="IPR035906">
    <property type="entry name" value="MetI-like_sf"/>
</dbReference>
<comment type="subcellular location">
    <subcellularLocation>
        <location evidence="1 7">Cell membrane</location>
        <topology evidence="1 7">Multi-pass membrane protein</topology>
    </subcellularLocation>
</comment>
<evidence type="ECO:0000256" key="6">
    <source>
        <dbReference type="ARBA" id="ARBA00023136"/>
    </source>
</evidence>
<evidence type="ECO:0000259" key="8">
    <source>
        <dbReference type="PROSITE" id="PS50928"/>
    </source>
</evidence>